<comment type="caution">
    <text evidence="2">The sequence shown here is derived from an EMBL/GenBank/DDBJ whole genome shotgun (WGS) entry which is preliminary data.</text>
</comment>
<gene>
    <name evidence="2" type="ORF">HAX54_012967</name>
</gene>
<reference evidence="2 3" key="1">
    <citation type="journal article" date="2021" name="BMC Genomics">
        <title>Datura genome reveals duplications of psychoactive alkaloid biosynthetic genes and high mutation rate following tissue culture.</title>
        <authorList>
            <person name="Rajewski A."/>
            <person name="Carter-House D."/>
            <person name="Stajich J."/>
            <person name="Litt A."/>
        </authorList>
    </citation>
    <scope>NUCLEOTIDE SEQUENCE [LARGE SCALE GENOMIC DNA]</scope>
    <source>
        <strain evidence="2">AR-01</strain>
    </source>
</reference>
<dbReference type="EMBL" id="JACEIK010017696">
    <property type="protein sequence ID" value="MCE5165898.1"/>
    <property type="molecule type" value="Genomic_DNA"/>
</dbReference>
<evidence type="ECO:0000313" key="2">
    <source>
        <dbReference type="EMBL" id="MCE5165898.1"/>
    </source>
</evidence>
<proteinExistence type="predicted"/>
<name>A0ABS8Y1J4_DATST</name>
<organism evidence="2 3">
    <name type="scientific">Datura stramonium</name>
    <name type="common">Jimsonweed</name>
    <name type="synonym">Common thornapple</name>
    <dbReference type="NCBI Taxonomy" id="4076"/>
    <lineage>
        <taxon>Eukaryota</taxon>
        <taxon>Viridiplantae</taxon>
        <taxon>Streptophyta</taxon>
        <taxon>Embryophyta</taxon>
        <taxon>Tracheophyta</taxon>
        <taxon>Spermatophyta</taxon>
        <taxon>Magnoliopsida</taxon>
        <taxon>eudicotyledons</taxon>
        <taxon>Gunneridae</taxon>
        <taxon>Pentapetalae</taxon>
        <taxon>asterids</taxon>
        <taxon>lamiids</taxon>
        <taxon>Solanales</taxon>
        <taxon>Solanaceae</taxon>
        <taxon>Solanoideae</taxon>
        <taxon>Datureae</taxon>
        <taxon>Datura</taxon>
    </lineage>
</organism>
<evidence type="ECO:0000256" key="1">
    <source>
        <dbReference type="SAM" id="SignalP"/>
    </source>
</evidence>
<sequence>PVQNVPWKVLLFQLWSNFKLLSFTRSVTIWTSPPGSLRTHEDVSTSLGRRGTRNKLRCFSSTLLFLRARSACAR</sequence>
<keyword evidence="1" id="KW-0732">Signal</keyword>
<keyword evidence="3" id="KW-1185">Reference proteome</keyword>
<feature type="non-terminal residue" evidence="2">
    <location>
        <position position="1"/>
    </location>
</feature>
<protein>
    <submittedName>
        <fullName evidence="2">Uncharacterized protein</fullName>
    </submittedName>
</protein>
<accession>A0ABS8Y1J4</accession>
<feature type="non-terminal residue" evidence="2">
    <location>
        <position position="74"/>
    </location>
</feature>
<evidence type="ECO:0000313" key="3">
    <source>
        <dbReference type="Proteomes" id="UP000823775"/>
    </source>
</evidence>
<dbReference type="Proteomes" id="UP000823775">
    <property type="component" value="Unassembled WGS sequence"/>
</dbReference>
<feature type="chain" id="PRO_5045799450" evidence="1">
    <location>
        <begin position="27"/>
        <end position="74"/>
    </location>
</feature>
<feature type="signal peptide" evidence="1">
    <location>
        <begin position="1"/>
        <end position="26"/>
    </location>
</feature>